<dbReference type="PRINTS" id="PR00313">
    <property type="entry name" value="CABNDNGRPT"/>
</dbReference>
<evidence type="ECO:0000256" key="6">
    <source>
        <dbReference type="ARBA" id="ARBA00023026"/>
    </source>
</evidence>
<evidence type="ECO:0000256" key="4">
    <source>
        <dbReference type="ARBA" id="ARBA00022656"/>
    </source>
</evidence>
<dbReference type="InterPro" id="IPR003995">
    <property type="entry name" value="RTX_toxin_determinant-A"/>
</dbReference>
<evidence type="ECO:0000256" key="8">
    <source>
        <dbReference type="SAM" id="MobiDB-lite"/>
    </source>
</evidence>
<evidence type="ECO:0000256" key="7">
    <source>
        <dbReference type="ARBA" id="ARBA00023136"/>
    </source>
</evidence>
<keyword evidence="10" id="KW-1185">Reference proteome</keyword>
<feature type="compositionally biased region" description="Gly residues" evidence="8">
    <location>
        <begin position="291"/>
        <end position="312"/>
    </location>
</feature>
<dbReference type="Proteomes" id="UP000595197">
    <property type="component" value="Chromosome"/>
</dbReference>
<keyword evidence="4" id="KW-0800">Toxin</keyword>
<sequence length="917" mass="93297">MIGGKFEPNDHSTAVATLNFTHVSGSVYVEGVHIDHQYAGEKDAISVYSAEGKQANFTLQNSLIENVKGSYYGIHGDVFQPQGPIGDVKFYNVTASTTYQGLFLQPRDPIKSVELENVEIRKLPGGDAKSWLYYFSQPGDHLYPVSLRNVYVTEQPGQRAEYNSVYPPIGLGGAVRTGDMITFPNLPYSGSMKVGTAGFVSADKVGLGYEASGLPASGAFRGTAGDDVFQGGSGTDTLDYGWATSAVVVDLVLGKSSGGGGNDRFSGIDNVKGSAHADRIVGNSGSNVLAGGAGDDSLSGGGGNDRLIGGTGRDTLRGDAGDDWLEGGQGDDVLDGGSGFDTVDYSAAPGAVAVDLNAGTATGGDGTDTLVSIEAVAGSAFDDTLIGNWAVNYLAGNAGNDVLRGGGGDDWLSGGAGNDILDGGTGADRMLGGAGDDTYYVDNAGDTVEENAGEGVDTVYSTISWTLGANVENLTFTGYASLTGRGNGLANVMRGGNGSDTLHGLGGDDKLYGGAGGDFLYGGDGNDTLDGGDGNDTLKGGAGNDILLGGAGNDWLEGGAGADTMIGGAGNDTYIVNDVTDILIERPGEGTDTARATVSYVLAAEVENLTLEGNSALSGTGNASANVIRGNAADNILRGMGGDDTLHGNAGDDWLDGGDGNDMLYGGEGDDLLEGGAGNDRLDGGTGADRMIGGSGDDTYYVDDAGDEIFELPGGGIDLVWSSVSMVMANEVENLILVGTGNLDGTGNALGNKIQGNGGANLLRGGAGDDWLQGWDGNDRLEGGDGNDGLEGGAGNDILIGGAGRDRLSGGAGADRFVFNSVDDSGPGWGQRDNILDFQPGIDIIDLRAIDADTTLAGDQAFTFIGGSAFGKVAGQLRWYEANDFRIAQGDVNGDGVSDFELQITGTTSIEKSFFLL</sequence>
<organism evidence="9 10">
    <name type="scientific">Skermanella cutis</name>
    <dbReference type="NCBI Taxonomy" id="2775420"/>
    <lineage>
        <taxon>Bacteria</taxon>
        <taxon>Pseudomonadati</taxon>
        <taxon>Pseudomonadota</taxon>
        <taxon>Alphaproteobacteria</taxon>
        <taxon>Rhodospirillales</taxon>
        <taxon>Azospirillaceae</taxon>
        <taxon>Skermanella</taxon>
    </lineage>
</organism>
<dbReference type="InterPro" id="IPR011050">
    <property type="entry name" value="Pectin_lyase_fold/virulence"/>
</dbReference>
<dbReference type="SUPFAM" id="SSF51120">
    <property type="entry name" value="beta-Roll"/>
    <property type="match status" value="5"/>
</dbReference>
<accession>A0ABX7B1M5</accession>
<evidence type="ECO:0000256" key="1">
    <source>
        <dbReference type="ARBA" id="ARBA00004370"/>
    </source>
</evidence>
<evidence type="ECO:0000313" key="10">
    <source>
        <dbReference type="Proteomes" id="UP000595197"/>
    </source>
</evidence>
<keyword evidence="7" id="KW-0472">Membrane</keyword>
<evidence type="ECO:0008006" key="11">
    <source>
        <dbReference type="Google" id="ProtNLM"/>
    </source>
</evidence>
<evidence type="ECO:0000256" key="5">
    <source>
        <dbReference type="ARBA" id="ARBA00022737"/>
    </source>
</evidence>
<dbReference type="EMBL" id="CP067420">
    <property type="protein sequence ID" value="QQP88220.1"/>
    <property type="molecule type" value="Genomic_DNA"/>
</dbReference>
<dbReference type="PRINTS" id="PR01488">
    <property type="entry name" value="RTXTOXINA"/>
</dbReference>
<protein>
    <recommendedName>
        <fullName evidence="11">Ca2+-binding RTX toxin-like protein</fullName>
    </recommendedName>
</protein>
<dbReference type="InterPro" id="IPR011049">
    <property type="entry name" value="Serralysin-like_metalloprot_C"/>
</dbReference>
<dbReference type="PANTHER" id="PTHR38340">
    <property type="entry name" value="S-LAYER PROTEIN"/>
    <property type="match status" value="1"/>
</dbReference>
<name>A0ABX7B1M5_9PROT</name>
<dbReference type="Gene3D" id="2.150.10.10">
    <property type="entry name" value="Serralysin-like metalloprotease, C-terminal"/>
    <property type="match status" value="7"/>
</dbReference>
<keyword evidence="5" id="KW-0677">Repeat</keyword>
<comment type="subcellular location">
    <subcellularLocation>
        <location evidence="1">Membrane</location>
    </subcellularLocation>
    <subcellularLocation>
        <location evidence="2">Secreted</location>
    </subcellularLocation>
</comment>
<dbReference type="InterPro" id="IPR018511">
    <property type="entry name" value="Hemolysin-typ_Ca-bd_CS"/>
</dbReference>
<evidence type="ECO:0000256" key="3">
    <source>
        <dbReference type="ARBA" id="ARBA00022525"/>
    </source>
</evidence>
<dbReference type="RefSeq" id="WP_201072806.1">
    <property type="nucleotide sequence ID" value="NZ_CP067420.1"/>
</dbReference>
<gene>
    <name evidence="9" type="ORF">IGS68_19480</name>
</gene>
<dbReference type="Pfam" id="PF00353">
    <property type="entry name" value="HemolysinCabind"/>
    <property type="match status" value="10"/>
</dbReference>
<evidence type="ECO:0000256" key="2">
    <source>
        <dbReference type="ARBA" id="ARBA00004613"/>
    </source>
</evidence>
<evidence type="ECO:0000313" key="9">
    <source>
        <dbReference type="EMBL" id="QQP88220.1"/>
    </source>
</evidence>
<dbReference type="PANTHER" id="PTHR38340:SF1">
    <property type="entry name" value="S-LAYER PROTEIN"/>
    <property type="match status" value="1"/>
</dbReference>
<reference evidence="9" key="1">
    <citation type="submission" date="2021-02" db="EMBL/GenBank/DDBJ databases">
        <title>Skermanella TT6 skin isolate.</title>
        <authorList>
            <person name="Lee K."/>
            <person name="Ganzorig M."/>
        </authorList>
    </citation>
    <scope>NUCLEOTIDE SEQUENCE</scope>
    <source>
        <strain evidence="9">TT6</strain>
    </source>
</reference>
<keyword evidence="3" id="KW-0964">Secreted</keyword>
<dbReference type="SUPFAM" id="SSF51126">
    <property type="entry name" value="Pectin lyase-like"/>
    <property type="match status" value="1"/>
</dbReference>
<dbReference type="InterPro" id="IPR001343">
    <property type="entry name" value="Hemolysn_Ca-bd"/>
</dbReference>
<keyword evidence="6" id="KW-0843">Virulence</keyword>
<proteinExistence type="predicted"/>
<dbReference type="InterPro" id="IPR050557">
    <property type="entry name" value="RTX_toxin/Mannuronan_C5-epim"/>
</dbReference>
<dbReference type="PROSITE" id="PS00330">
    <property type="entry name" value="HEMOLYSIN_CALCIUM"/>
    <property type="match status" value="13"/>
</dbReference>
<feature type="region of interest" description="Disordered" evidence="8">
    <location>
        <begin position="291"/>
        <end position="313"/>
    </location>
</feature>